<feature type="domain" description="VOC" evidence="1">
    <location>
        <begin position="7"/>
        <end position="131"/>
    </location>
</feature>
<dbReference type="Proteomes" id="UP000630097">
    <property type="component" value="Unassembled WGS sequence"/>
</dbReference>
<name>A0A8J3PYL9_9ACTN</name>
<dbReference type="SUPFAM" id="SSF54593">
    <property type="entry name" value="Glyoxalase/Bleomycin resistance protein/Dihydroxybiphenyl dioxygenase"/>
    <property type="match status" value="1"/>
</dbReference>
<dbReference type="InterPro" id="IPR004360">
    <property type="entry name" value="Glyas_Fos-R_dOase_dom"/>
</dbReference>
<dbReference type="InterPro" id="IPR037523">
    <property type="entry name" value="VOC_core"/>
</dbReference>
<dbReference type="PROSITE" id="PS51819">
    <property type="entry name" value="VOC"/>
    <property type="match status" value="1"/>
</dbReference>
<keyword evidence="3" id="KW-1185">Reference proteome</keyword>
<accession>A0A8J3PYL9</accession>
<evidence type="ECO:0000313" key="2">
    <source>
        <dbReference type="EMBL" id="GIG83522.1"/>
    </source>
</evidence>
<gene>
    <name evidence="2" type="ORF">Pka01_66490</name>
</gene>
<organism evidence="2 3">
    <name type="scientific">Planotetraspora kaengkrachanensis</name>
    <dbReference type="NCBI Taxonomy" id="575193"/>
    <lineage>
        <taxon>Bacteria</taxon>
        <taxon>Bacillati</taxon>
        <taxon>Actinomycetota</taxon>
        <taxon>Actinomycetes</taxon>
        <taxon>Streptosporangiales</taxon>
        <taxon>Streptosporangiaceae</taxon>
        <taxon>Planotetraspora</taxon>
    </lineage>
</organism>
<dbReference type="InterPro" id="IPR029068">
    <property type="entry name" value="Glyas_Bleomycin-R_OHBP_Dase"/>
</dbReference>
<sequence>MTRMAPTFNLIGLVVADMGKSLAFYRRLGLDIPADADTQPHVEVALPGGLRLAWDDVETIRSFEPGWTPPSGGSQMSLAFLCDDPQDVDRVYADLIEAGYEGHNPPWDAFWGQRYACVSDPDGNNVDLFAPLPVS</sequence>
<proteinExistence type="predicted"/>
<evidence type="ECO:0000313" key="3">
    <source>
        <dbReference type="Proteomes" id="UP000630097"/>
    </source>
</evidence>
<dbReference type="Pfam" id="PF00903">
    <property type="entry name" value="Glyoxalase"/>
    <property type="match status" value="1"/>
</dbReference>
<protein>
    <submittedName>
        <fullName evidence="2">Glyoxalase</fullName>
    </submittedName>
</protein>
<reference evidence="2 3" key="1">
    <citation type="submission" date="2021-01" db="EMBL/GenBank/DDBJ databases">
        <title>Whole genome shotgun sequence of Planotetraspora kaengkrachanensis NBRC 104272.</title>
        <authorList>
            <person name="Komaki H."/>
            <person name="Tamura T."/>
        </authorList>
    </citation>
    <scope>NUCLEOTIDE SEQUENCE [LARGE SCALE GENOMIC DNA]</scope>
    <source>
        <strain evidence="2 3">NBRC 104272</strain>
    </source>
</reference>
<evidence type="ECO:0000259" key="1">
    <source>
        <dbReference type="PROSITE" id="PS51819"/>
    </source>
</evidence>
<dbReference type="EMBL" id="BONV01000041">
    <property type="protein sequence ID" value="GIG83522.1"/>
    <property type="molecule type" value="Genomic_DNA"/>
</dbReference>
<dbReference type="AlphaFoldDB" id="A0A8J3PYL9"/>
<dbReference type="Gene3D" id="3.10.180.10">
    <property type="entry name" value="2,3-Dihydroxybiphenyl 1,2-Dioxygenase, domain 1"/>
    <property type="match status" value="1"/>
</dbReference>
<dbReference type="PANTHER" id="PTHR36503:SF3">
    <property type="entry name" value="BLR0126 PROTEIN"/>
    <property type="match status" value="1"/>
</dbReference>
<dbReference type="PANTHER" id="PTHR36503">
    <property type="entry name" value="BLR2520 PROTEIN"/>
    <property type="match status" value="1"/>
</dbReference>
<comment type="caution">
    <text evidence="2">The sequence shown here is derived from an EMBL/GenBank/DDBJ whole genome shotgun (WGS) entry which is preliminary data.</text>
</comment>